<feature type="region of interest" description="Disordered" evidence="2">
    <location>
        <begin position="849"/>
        <end position="884"/>
    </location>
</feature>
<keyword evidence="3" id="KW-1133">Transmembrane helix</keyword>
<feature type="compositionally biased region" description="Polar residues" evidence="2">
    <location>
        <begin position="227"/>
        <end position="237"/>
    </location>
</feature>
<evidence type="ECO:0000256" key="1">
    <source>
        <dbReference type="PROSITE-ProRule" id="PRU00489"/>
    </source>
</evidence>
<feature type="transmembrane region" description="Helical" evidence="3">
    <location>
        <begin position="86"/>
        <end position="112"/>
    </location>
</feature>
<dbReference type="GO" id="GO:0001510">
    <property type="term" value="P:RNA methylation"/>
    <property type="evidence" value="ECO:0007669"/>
    <property type="project" value="EnsemblPlants"/>
</dbReference>
<evidence type="ECO:0008006" key="6">
    <source>
        <dbReference type="Google" id="ProtNLM"/>
    </source>
</evidence>
<keyword evidence="3" id="KW-0812">Transmembrane</keyword>
<gene>
    <name evidence="4" type="ORF">AYBTSS11_LOCUS14131</name>
</gene>
<dbReference type="GO" id="GO:0036396">
    <property type="term" value="C:RNA N6-methyladenosine methyltransferase complex"/>
    <property type="evidence" value="ECO:0007669"/>
    <property type="project" value="TreeGrafter"/>
</dbReference>
<dbReference type="AlphaFoldDB" id="A0AA86SAX4"/>
<dbReference type="Pfam" id="PF05063">
    <property type="entry name" value="MT-A70"/>
    <property type="match status" value="1"/>
</dbReference>
<protein>
    <recommendedName>
        <fullName evidence="6">N6-adenosine-methyltransferase MT-A70-like</fullName>
    </recommendedName>
</protein>
<dbReference type="PANTHER" id="PTHR12829">
    <property type="entry name" value="N6-ADENOSINE-METHYLTRANSFERASE"/>
    <property type="match status" value="1"/>
</dbReference>
<reference evidence="4" key="1">
    <citation type="submission" date="2023-10" db="EMBL/GenBank/DDBJ databases">
        <authorList>
            <person name="Domelevo Entfellner J.-B."/>
        </authorList>
    </citation>
    <scope>NUCLEOTIDE SEQUENCE</scope>
</reference>
<dbReference type="GO" id="GO:0009793">
    <property type="term" value="P:embryo development ending in seed dormancy"/>
    <property type="evidence" value="ECO:0007669"/>
    <property type="project" value="EnsemblPlants"/>
</dbReference>
<comment type="similarity">
    <text evidence="1">Belongs to the MT-A70-like family.</text>
</comment>
<dbReference type="Gramene" id="rna-AYBTSS11_LOCUS14131">
    <property type="protein sequence ID" value="CAJ1950207.1"/>
    <property type="gene ID" value="gene-AYBTSS11_LOCUS14131"/>
</dbReference>
<evidence type="ECO:0000256" key="2">
    <source>
        <dbReference type="SAM" id="MobiDB-lite"/>
    </source>
</evidence>
<feature type="compositionally biased region" description="Pro residues" evidence="2">
    <location>
        <begin position="193"/>
        <end position="202"/>
    </location>
</feature>
<keyword evidence="3" id="KW-0472">Membrane</keyword>
<evidence type="ECO:0000313" key="4">
    <source>
        <dbReference type="EMBL" id="CAJ1950207.1"/>
    </source>
</evidence>
<organism evidence="4 5">
    <name type="scientific">Sphenostylis stenocarpa</name>
    <dbReference type="NCBI Taxonomy" id="92480"/>
    <lineage>
        <taxon>Eukaryota</taxon>
        <taxon>Viridiplantae</taxon>
        <taxon>Streptophyta</taxon>
        <taxon>Embryophyta</taxon>
        <taxon>Tracheophyta</taxon>
        <taxon>Spermatophyta</taxon>
        <taxon>Magnoliopsida</taxon>
        <taxon>eudicotyledons</taxon>
        <taxon>Gunneridae</taxon>
        <taxon>Pentapetalae</taxon>
        <taxon>rosids</taxon>
        <taxon>fabids</taxon>
        <taxon>Fabales</taxon>
        <taxon>Fabaceae</taxon>
        <taxon>Papilionoideae</taxon>
        <taxon>50 kb inversion clade</taxon>
        <taxon>NPAAA clade</taxon>
        <taxon>indigoferoid/millettioid clade</taxon>
        <taxon>Phaseoleae</taxon>
        <taxon>Sphenostylis</taxon>
    </lineage>
</organism>
<evidence type="ECO:0000256" key="3">
    <source>
        <dbReference type="SAM" id="Phobius"/>
    </source>
</evidence>
<dbReference type="PANTHER" id="PTHR12829:SF2">
    <property type="entry name" value="N6-ADENOSINE-METHYLTRANSFERASE MT-A70-LIKE"/>
    <property type="match status" value="1"/>
</dbReference>
<feature type="region of interest" description="Disordered" evidence="2">
    <location>
        <begin position="193"/>
        <end position="237"/>
    </location>
</feature>
<proteinExistence type="inferred from homology"/>
<sequence length="884" mass="98444">MGVKTFQQNQSALCSSVTAATLKPIIPFFFLGRRENPKLRRVSSFECSLQDSASQLVGVQVPPFDSRYLDDLLLVSFRVSLLRTGFLRWFGLSVVALGFFNILLLLIVIAMVEYLLELVVWEEFMETQSDGNEDTIAAIKDMRQQLEARIECQHKAHMEMLASIQAVIPNLVSSLDLSLKVVSSFNHRPFAPTPALPLPDPKLNPKKPIELTHRSNSESYADGSTEADLTNSKNQKLKTSVDSNQACQVDSEKVSPLAVVRSLVAVCLLGRVPFSPIDSSTVSRKLENDQTVTPAEKAALQELGGDSGAILAVEIALRSMADDTGGVEVEEFVVSGKARIMVLNIDRTRLLRELPESAQYQQLESSSGDGNVNQNQVQHNNNSGTNMNGSLLGMGRPVLRPMSEMWIPHGDPHMSGLQPMFSGGPRGAPRVMGMMGTHRGMSIPSMHRLPLVPNAQGSSPNAMSQKPRTLEDDMKDLEALLNKKSFKEMQKSKTGEELLDLIHRPTARETAVAAKFKTKGGSQVRQYCDLLTKEDCRRQSGSFIACDKVHFRRIIAPHTDINLGDCSFLDTCRHMKTCKYVHYEYDPTPDVSPTMMGAPPPKPLKPQRAEYCSEVELGEPQWINCDIRNFRMDILGQFGVIMADPPWDIHMELPYGTMADDEMRTLNVPALQTDGLIFLWVTGRAMELGRECLELWGYKRVEEIIWVKTNQLQRIIRTGRTGHWLNHSKEHCLVGIKGNPEVNRNIDTDVIVAEVRETSRKPDEMYPMLERISPRTRKLELFARMHNTHAGWMSLGNQLNGVRLVDEGLRARFKAAYPDVEVQPPSPPRASAMEVDTNVAAHTRIPFAATESKSNSTQFAEPAAAPENSFASEDKSMAIDVDIG</sequence>
<dbReference type="SUPFAM" id="SSF53335">
    <property type="entry name" value="S-adenosyl-L-methionine-dependent methyltransferases"/>
    <property type="match status" value="1"/>
</dbReference>
<keyword evidence="5" id="KW-1185">Reference proteome</keyword>
<evidence type="ECO:0000313" key="5">
    <source>
        <dbReference type="Proteomes" id="UP001189624"/>
    </source>
</evidence>
<dbReference type="InterPro" id="IPR007757">
    <property type="entry name" value="MT-A70-like"/>
</dbReference>
<dbReference type="InterPro" id="IPR029063">
    <property type="entry name" value="SAM-dependent_MTases_sf"/>
</dbReference>
<dbReference type="GO" id="GO:0016607">
    <property type="term" value="C:nuclear speck"/>
    <property type="evidence" value="ECO:0007669"/>
    <property type="project" value="EnsemblPlants"/>
</dbReference>
<dbReference type="GO" id="GO:0008168">
    <property type="term" value="F:methyltransferase activity"/>
    <property type="evidence" value="ECO:0007669"/>
    <property type="project" value="TreeGrafter"/>
</dbReference>
<dbReference type="EMBL" id="OY731401">
    <property type="protein sequence ID" value="CAJ1950207.1"/>
    <property type="molecule type" value="Genomic_DNA"/>
</dbReference>
<accession>A0AA86SAX4</accession>
<name>A0AA86SAX4_9FABA</name>
<dbReference type="PROSITE" id="PS51143">
    <property type="entry name" value="MT_A70"/>
    <property type="match status" value="1"/>
</dbReference>
<dbReference type="Proteomes" id="UP001189624">
    <property type="component" value="Chromosome 4"/>
</dbReference>
<feature type="compositionally biased region" description="Basic and acidic residues" evidence="2">
    <location>
        <begin position="207"/>
        <end position="216"/>
    </location>
</feature>